<dbReference type="RefSeq" id="WP_353566322.1">
    <property type="nucleotide sequence ID" value="NZ_BAABRI010000006.1"/>
</dbReference>
<name>A0ABP9US75_9BACT</name>
<organism evidence="1 2">
    <name type="scientific">Haloferula sargassicola</name>
    <dbReference type="NCBI Taxonomy" id="490096"/>
    <lineage>
        <taxon>Bacteria</taxon>
        <taxon>Pseudomonadati</taxon>
        <taxon>Verrucomicrobiota</taxon>
        <taxon>Verrucomicrobiia</taxon>
        <taxon>Verrucomicrobiales</taxon>
        <taxon>Verrucomicrobiaceae</taxon>
        <taxon>Haloferula</taxon>
    </lineage>
</organism>
<evidence type="ECO:0000313" key="2">
    <source>
        <dbReference type="Proteomes" id="UP001476282"/>
    </source>
</evidence>
<accession>A0ABP9US75</accession>
<comment type="caution">
    <text evidence="1">The sequence shown here is derived from an EMBL/GenBank/DDBJ whole genome shotgun (WGS) entry which is preliminary data.</text>
</comment>
<evidence type="ECO:0000313" key="1">
    <source>
        <dbReference type="EMBL" id="GAA5482179.1"/>
    </source>
</evidence>
<keyword evidence="2" id="KW-1185">Reference proteome</keyword>
<reference evidence="1 2" key="1">
    <citation type="submission" date="2024-02" db="EMBL/GenBank/DDBJ databases">
        <title>Haloferula sargassicola NBRC 104335.</title>
        <authorList>
            <person name="Ichikawa N."/>
            <person name="Katano-Makiyama Y."/>
            <person name="Hidaka K."/>
        </authorList>
    </citation>
    <scope>NUCLEOTIDE SEQUENCE [LARGE SCALE GENOMIC DNA]</scope>
    <source>
        <strain evidence="1 2">NBRC 104335</strain>
    </source>
</reference>
<protein>
    <submittedName>
        <fullName evidence="1">Uncharacterized protein</fullName>
    </submittedName>
</protein>
<dbReference type="EMBL" id="BAABRI010000006">
    <property type="protein sequence ID" value="GAA5482179.1"/>
    <property type="molecule type" value="Genomic_DNA"/>
</dbReference>
<dbReference type="Proteomes" id="UP001476282">
    <property type="component" value="Unassembled WGS sequence"/>
</dbReference>
<sequence>MNREGPTLEHLLRRLAEAPSDFLAEPWRPPGRGTVHVHAVVGDLLALHGVAMTDATRWIPDGSGASVRRAGVALLLCWLLADDRLLKAGTTAAALVSLLSEGAGELAGQNPAATYRDDPERREELVRFTLARLDMRPAGETIAQASDRLTTLSSIERNRVLAASRKAEERARAIREALVRKAAQESADKYTRE</sequence>
<gene>
    <name evidence="1" type="ORF">Hsar01_01396</name>
</gene>
<proteinExistence type="predicted"/>